<keyword evidence="2" id="KW-1185">Reference proteome</keyword>
<dbReference type="SUPFAM" id="SSF143847">
    <property type="entry name" value="XisI-like"/>
    <property type="match status" value="1"/>
</dbReference>
<dbReference type="EMBL" id="JAAVJL010000001">
    <property type="protein sequence ID" value="NMF57991.1"/>
    <property type="molecule type" value="Genomic_DNA"/>
</dbReference>
<dbReference type="Gene3D" id="3.30.310.110">
    <property type="entry name" value="XisI-like"/>
    <property type="match status" value="1"/>
</dbReference>
<evidence type="ECO:0000313" key="2">
    <source>
        <dbReference type="Proteomes" id="UP000738376"/>
    </source>
</evidence>
<organism evidence="1 2">
    <name type="scientific">Pseudanabaena yagii GIHE-NHR1</name>
    <dbReference type="NCBI Taxonomy" id="2722753"/>
    <lineage>
        <taxon>Bacteria</taxon>
        <taxon>Bacillati</taxon>
        <taxon>Cyanobacteriota</taxon>
        <taxon>Cyanophyceae</taxon>
        <taxon>Pseudanabaenales</taxon>
        <taxon>Pseudanabaenaceae</taxon>
        <taxon>Pseudanabaena</taxon>
        <taxon>Pseudanabaena yagii</taxon>
    </lineage>
</organism>
<name>A0ABX1LRM2_9CYAN</name>
<gene>
    <name evidence="1" type="ORF">HC246_08135</name>
</gene>
<dbReference type="InterPro" id="IPR014968">
    <property type="entry name" value="XisI"/>
</dbReference>
<proteinExistence type="predicted"/>
<dbReference type="Proteomes" id="UP000738376">
    <property type="component" value="Unassembled WGS sequence"/>
</dbReference>
<comment type="caution">
    <text evidence="1">The sequence shown here is derived from an EMBL/GenBank/DDBJ whole genome shotgun (WGS) entry which is preliminary data.</text>
</comment>
<sequence length="111" mass="12682">MEKLAKYRKIIQYILLTYTEIPYSHGELICKPLFDEVHDSYLLITLGWDRKTRVHGCLVHVDIINDKVWIQRDETEDGITPELVAAGIPASDIVLAFHPADVRPYTGYAIA</sequence>
<dbReference type="Pfam" id="PF08869">
    <property type="entry name" value="XisI"/>
    <property type="match status" value="1"/>
</dbReference>
<dbReference type="CDD" id="cd16382">
    <property type="entry name" value="XisI-like"/>
    <property type="match status" value="1"/>
</dbReference>
<dbReference type="InterPro" id="IPR035943">
    <property type="entry name" value="XisI-like_sf"/>
</dbReference>
<evidence type="ECO:0000313" key="1">
    <source>
        <dbReference type="EMBL" id="NMF57991.1"/>
    </source>
</evidence>
<accession>A0ABX1LRM2</accession>
<dbReference type="RefSeq" id="WP_169362946.1">
    <property type="nucleotide sequence ID" value="NZ_JAAVJL010000001.1"/>
</dbReference>
<reference evidence="1 2" key="1">
    <citation type="submission" date="2020-03" db="EMBL/GenBank/DDBJ databases">
        <title>Draft Genome Sequence of 2-Methylisoborneol Producing Pseudanabaena yagii Strain GIHE-NHR1 Isolated from North Han River in South Korea.</title>
        <authorList>
            <person name="Jeong J."/>
        </authorList>
    </citation>
    <scope>NUCLEOTIDE SEQUENCE [LARGE SCALE GENOMIC DNA]</scope>
    <source>
        <strain evidence="1 2">GIHE-NHR1</strain>
    </source>
</reference>
<protein>
    <submittedName>
        <fullName evidence="1">XisI protein</fullName>
    </submittedName>
</protein>